<keyword evidence="4" id="KW-0547">Nucleotide-binding</keyword>
<dbReference type="GO" id="GO:0005634">
    <property type="term" value="C:nucleus"/>
    <property type="evidence" value="ECO:0007669"/>
    <property type="project" value="TreeGrafter"/>
</dbReference>
<dbReference type="InterPro" id="IPR011009">
    <property type="entry name" value="Kinase-like_dom_sf"/>
</dbReference>
<dbReference type="InterPro" id="IPR000719">
    <property type="entry name" value="Prot_kinase_dom"/>
</dbReference>
<dbReference type="STRING" id="51028.A0A158QAW6"/>
<dbReference type="WBParaSite" id="EVEC_0000718001-mRNA-1">
    <property type="protein sequence ID" value="EVEC_0000718001-mRNA-1"/>
    <property type="gene ID" value="EVEC_0000718001"/>
</dbReference>
<reference evidence="8 9" key="2">
    <citation type="submission" date="2018-10" db="EMBL/GenBank/DDBJ databases">
        <authorList>
            <consortium name="Pathogen Informatics"/>
        </authorList>
    </citation>
    <scope>NUCLEOTIDE SEQUENCE [LARGE SCALE GENOMIC DNA]</scope>
</reference>
<dbReference type="GO" id="GO:0044773">
    <property type="term" value="P:mitotic DNA damage checkpoint signaling"/>
    <property type="evidence" value="ECO:0007669"/>
    <property type="project" value="TreeGrafter"/>
</dbReference>
<dbReference type="InterPro" id="IPR008271">
    <property type="entry name" value="Ser/Thr_kinase_AS"/>
</dbReference>
<dbReference type="EMBL" id="UXUI01008614">
    <property type="protein sequence ID" value="VDD91950.1"/>
    <property type="molecule type" value="Genomic_DNA"/>
</dbReference>
<dbReference type="SUPFAM" id="SSF56112">
    <property type="entry name" value="Protein kinase-like (PK-like)"/>
    <property type="match status" value="1"/>
</dbReference>
<feature type="domain" description="Protein kinase" evidence="7">
    <location>
        <begin position="22"/>
        <end position="437"/>
    </location>
</feature>
<dbReference type="PROSITE" id="PS00108">
    <property type="entry name" value="PROTEIN_KINASE_ST"/>
    <property type="match status" value="1"/>
</dbReference>
<gene>
    <name evidence="8" type="ORF">EVEC_LOCUS6701</name>
</gene>
<keyword evidence="5" id="KW-0418">Kinase</keyword>
<dbReference type="PANTHER" id="PTHR44167">
    <property type="entry name" value="OVARIAN-SPECIFIC SERINE/THREONINE-PROTEIN KINASE LOK-RELATED"/>
    <property type="match status" value="1"/>
</dbReference>
<dbReference type="EC" id="2.7.11.1" evidence="1"/>
<accession>A0A158QAW6</accession>
<evidence type="ECO:0000256" key="2">
    <source>
        <dbReference type="ARBA" id="ARBA00022527"/>
    </source>
</evidence>
<dbReference type="GO" id="GO:0005524">
    <property type="term" value="F:ATP binding"/>
    <property type="evidence" value="ECO:0007669"/>
    <property type="project" value="UniProtKB-KW"/>
</dbReference>
<dbReference type="Gene3D" id="3.30.200.20">
    <property type="entry name" value="Phosphorylase Kinase, domain 1"/>
    <property type="match status" value="1"/>
</dbReference>
<keyword evidence="2" id="KW-0723">Serine/threonine-protein kinase</keyword>
<evidence type="ECO:0000256" key="3">
    <source>
        <dbReference type="ARBA" id="ARBA00022679"/>
    </source>
</evidence>
<evidence type="ECO:0000256" key="5">
    <source>
        <dbReference type="ARBA" id="ARBA00022777"/>
    </source>
</evidence>
<dbReference type="PANTHER" id="PTHR44167:SF23">
    <property type="entry name" value="CDC7 KINASE, ISOFORM A-RELATED"/>
    <property type="match status" value="1"/>
</dbReference>
<evidence type="ECO:0000256" key="6">
    <source>
        <dbReference type="ARBA" id="ARBA00022840"/>
    </source>
</evidence>
<keyword evidence="6" id="KW-0067">ATP-binding</keyword>
<dbReference type="SMART" id="SM00220">
    <property type="entry name" value="S_TKc"/>
    <property type="match status" value="1"/>
</dbReference>
<evidence type="ECO:0000259" key="7">
    <source>
        <dbReference type="PROSITE" id="PS50011"/>
    </source>
</evidence>
<protein>
    <recommendedName>
        <fullName evidence="1">non-specific serine/threonine protein kinase</fullName>
        <ecNumber evidence="1">2.7.11.1</ecNumber>
    </recommendedName>
</protein>
<keyword evidence="9" id="KW-1185">Reference proteome</keyword>
<sequence length="454" mass="51641">MIMGALDEQQLMFLGQPSSSRWVNDNFVIGDPLGSVVGLRRGRNPGTIYAMKELTRSSLPHFIETELRVLQRCGGSHNIIRMHAAHRERDRVFIVMDYFEHTSIKVLILLICFCTVSDVVFFDNTFSTSSEMLASLTTPEIIDYMKNLLIALAYLHRKGIIHRDIKPSNFLYDRKRSRFALVDFGLCEDIRSASRGNYGRLRKLNGTTRCVAKRICLDVDDGRENLENRGIRKHVYPPKDINGQCKCYGRPTVCNICQKRPKLNVNKLTNLLVQAGTPGFRAPEVLLKCSSQTATIDIWAAGITFLALLCRRHTVMRPADDIEALEQMSTIFGTDPLRDLAKKHGLCLLTDLTYTGVDLIKFTKAVRDGKLGFLKTLKFNNSYLLSNSTKKARVVFRKIRTNVIAQVVQSCFTKMKKEYVCVNVMKRNPGVNLHQFIEVNKSFDYGSRCRRKGL</sequence>
<dbReference type="Proteomes" id="UP000274131">
    <property type="component" value="Unassembled WGS sequence"/>
</dbReference>
<reference evidence="10" key="1">
    <citation type="submission" date="2016-04" db="UniProtKB">
        <authorList>
            <consortium name="WormBaseParasite"/>
        </authorList>
    </citation>
    <scope>IDENTIFICATION</scope>
</reference>
<dbReference type="Pfam" id="PF00069">
    <property type="entry name" value="Pkinase"/>
    <property type="match status" value="1"/>
</dbReference>
<keyword evidence="3" id="KW-0808">Transferase</keyword>
<dbReference type="OrthoDB" id="10020333at2759"/>
<dbReference type="PROSITE" id="PS50011">
    <property type="entry name" value="PROTEIN_KINASE_DOM"/>
    <property type="match status" value="1"/>
</dbReference>
<evidence type="ECO:0000313" key="10">
    <source>
        <dbReference type="WBParaSite" id="EVEC_0000718001-mRNA-1"/>
    </source>
</evidence>
<organism evidence="10">
    <name type="scientific">Enterobius vermicularis</name>
    <name type="common">Human pinworm</name>
    <dbReference type="NCBI Taxonomy" id="51028"/>
    <lineage>
        <taxon>Eukaryota</taxon>
        <taxon>Metazoa</taxon>
        <taxon>Ecdysozoa</taxon>
        <taxon>Nematoda</taxon>
        <taxon>Chromadorea</taxon>
        <taxon>Rhabditida</taxon>
        <taxon>Spirurina</taxon>
        <taxon>Oxyuridomorpha</taxon>
        <taxon>Oxyuroidea</taxon>
        <taxon>Oxyuridae</taxon>
        <taxon>Enterobius</taxon>
    </lineage>
</organism>
<dbReference type="GO" id="GO:0004674">
    <property type="term" value="F:protein serine/threonine kinase activity"/>
    <property type="evidence" value="ECO:0007669"/>
    <property type="project" value="UniProtKB-KW"/>
</dbReference>
<evidence type="ECO:0000313" key="9">
    <source>
        <dbReference type="Proteomes" id="UP000274131"/>
    </source>
</evidence>
<evidence type="ECO:0000313" key="8">
    <source>
        <dbReference type="EMBL" id="VDD91950.1"/>
    </source>
</evidence>
<name>A0A158QAW6_ENTVE</name>
<evidence type="ECO:0000256" key="1">
    <source>
        <dbReference type="ARBA" id="ARBA00012513"/>
    </source>
</evidence>
<dbReference type="Gene3D" id="1.10.510.10">
    <property type="entry name" value="Transferase(Phosphotransferase) domain 1"/>
    <property type="match status" value="1"/>
</dbReference>
<dbReference type="AlphaFoldDB" id="A0A158QAW6"/>
<proteinExistence type="predicted"/>
<evidence type="ECO:0000256" key="4">
    <source>
        <dbReference type="ARBA" id="ARBA00022741"/>
    </source>
</evidence>